<organism evidence="2 3">
    <name type="scientific">Candidatus Chloroploca asiatica</name>
    <dbReference type="NCBI Taxonomy" id="1506545"/>
    <lineage>
        <taxon>Bacteria</taxon>
        <taxon>Bacillati</taxon>
        <taxon>Chloroflexota</taxon>
        <taxon>Chloroflexia</taxon>
        <taxon>Chloroflexales</taxon>
        <taxon>Chloroflexineae</taxon>
        <taxon>Oscillochloridaceae</taxon>
        <taxon>Candidatus Chloroploca</taxon>
    </lineage>
</organism>
<dbReference type="Proteomes" id="UP000220922">
    <property type="component" value="Unassembled WGS sequence"/>
</dbReference>
<dbReference type="InterPro" id="IPR005368">
    <property type="entry name" value="UPF0175"/>
</dbReference>
<dbReference type="OrthoDB" id="5771342at2"/>
<accession>A0A2H3KGE7</accession>
<evidence type="ECO:0000313" key="3">
    <source>
        <dbReference type="Proteomes" id="UP000220922"/>
    </source>
</evidence>
<evidence type="ECO:0000313" key="2">
    <source>
        <dbReference type="EMBL" id="PDV96794.1"/>
    </source>
</evidence>
<evidence type="ECO:0000256" key="1">
    <source>
        <dbReference type="SAM" id="MobiDB-lite"/>
    </source>
</evidence>
<dbReference type="RefSeq" id="WP_097655183.1">
    <property type="nucleotide sequence ID" value="NZ_LYXE01000182.1"/>
</dbReference>
<dbReference type="EMBL" id="LYXE01000182">
    <property type="protein sequence ID" value="PDV96794.1"/>
    <property type="molecule type" value="Genomic_DNA"/>
</dbReference>
<dbReference type="AlphaFoldDB" id="A0A2H3KGE7"/>
<protein>
    <submittedName>
        <fullName evidence="2">Uncharacterized protein</fullName>
    </submittedName>
</protein>
<proteinExistence type="predicted"/>
<name>A0A2H3KGE7_9CHLR</name>
<comment type="caution">
    <text evidence="2">The sequence shown here is derived from an EMBL/GenBank/DDBJ whole genome shotgun (WGS) entry which is preliminary data.</text>
</comment>
<dbReference type="Pfam" id="PF03683">
    <property type="entry name" value="UPF0175"/>
    <property type="match status" value="1"/>
</dbReference>
<sequence length="114" mass="12366">MTTLQIEYPEELLAQAEQSPQELAGLAREALFVRLYDLGKLSAGKAADLFGVSRREFLDLLGTYGVTPFDDTQDVQAEAKVALEASRIQHKPADEPGRGRAPRPLAADQPSALS</sequence>
<gene>
    <name evidence="2" type="ORF">A9Q02_06115</name>
</gene>
<reference evidence="2 3" key="1">
    <citation type="submission" date="2016-05" db="EMBL/GenBank/DDBJ databases">
        <authorList>
            <person name="Lavstsen T."/>
            <person name="Jespersen J.S."/>
        </authorList>
    </citation>
    <scope>NUCLEOTIDE SEQUENCE [LARGE SCALE GENOMIC DNA]</scope>
    <source>
        <strain evidence="2 3">B7-9</strain>
    </source>
</reference>
<keyword evidence="3" id="KW-1185">Reference proteome</keyword>
<feature type="region of interest" description="Disordered" evidence="1">
    <location>
        <begin position="83"/>
        <end position="114"/>
    </location>
</feature>